<feature type="transmembrane region" description="Helical" evidence="8">
    <location>
        <begin position="222"/>
        <end position="245"/>
    </location>
</feature>
<dbReference type="GO" id="GO:0005886">
    <property type="term" value="C:plasma membrane"/>
    <property type="evidence" value="ECO:0007669"/>
    <property type="project" value="TreeGrafter"/>
</dbReference>
<proteinExistence type="inferred from homology"/>
<feature type="transmembrane region" description="Helical" evidence="8">
    <location>
        <begin position="257"/>
        <end position="276"/>
    </location>
</feature>
<evidence type="ECO:0000256" key="1">
    <source>
        <dbReference type="ARBA" id="ARBA00004127"/>
    </source>
</evidence>
<accession>A0A2A9NER4</accession>
<evidence type="ECO:0000256" key="3">
    <source>
        <dbReference type="ARBA" id="ARBA00022448"/>
    </source>
</evidence>
<feature type="transmembrane region" description="Helical" evidence="8">
    <location>
        <begin position="501"/>
        <end position="521"/>
    </location>
</feature>
<feature type="transmembrane region" description="Helical" evidence="8">
    <location>
        <begin position="100"/>
        <end position="118"/>
    </location>
</feature>
<evidence type="ECO:0000256" key="6">
    <source>
        <dbReference type="ARBA" id="ARBA00023136"/>
    </source>
</evidence>
<reference evidence="10 11" key="1">
    <citation type="submission" date="2014-02" db="EMBL/GenBank/DDBJ databases">
        <title>Transposable element dynamics among asymbiotic and ectomycorrhizal Amanita fungi.</title>
        <authorList>
            <consortium name="DOE Joint Genome Institute"/>
            <person name="Hess J."/>
            <person name="Skrede I."/>
            <person name="Wolfe B."/>
            <person name="LaButti K."/>
            <person name="Ohm R.A."/>
            <person name="Grigoriev I.V."/>
            <person name="Pringle A."/>
        </authorList>
    </citation>
    <scope>NUCLEOTIDE SEQUENCE [LARGE SCALE GENOMIC DNA]</scope>
    <source>
        <strain evidence="10 11">SKay4041</strain>
    </source>
</reference>
<feature type="region of interest" description="Disordered" evidence="7">
    <location>
        <begin position="530"/>
        <end position="560"/>
    </location>
</feature>
<keyword evidence="4 8" id="KW-0812">Transmembrane</keyword>
<dbReference type="InterPro" id="IPR011701">
    <property type="entry name" value="MFS"/>
</dbReference>
<feature type="transmembrane region" description="Helical" evidence="8">
    <location>
        <begin position="188"/>
        <end position="210"/>
    </location>
</feature>
<evidence type="ECO:0000313" key="11">
    <source>
        <dbReference type="Proteomes" id="UP000242287"/>
    </source>
</evidence>
<dbReference type="Gene3D" id="1.20.1250.20">
    <property type="entry name" value="MFS general substrate transporter like domains"/>
    <property type="match status" value="1"/>
</dbReference>
<dbReference type="PRINTS" id="PR01036">
    <property type="entry name" value="TCRTETB"/>
</dbReference>
<evidence type="ECO:0000256" key="4">
    <source>
        <dbReference type="ARBA" id="ARBA00022692"/>
    </source>
</evidence>
<dbReference type="CDD" id="cd17502">
    <property type="entry name" value="MFS_Azr1_MDR_like"/>
    <property type="match status" value="1"/>
</dbReference>
<feature type="transmembrane region" description="Helical" evidence="8">
    <location>
        <begin position="158"/>
        <end position="176"/>
    </location>
</feature>
<feature type="transmembrane region" description="Helical" evidence="8">
    <location>
        <begin position="431"/>
        <end position="449"/>
    </location>
</feature>
<feature type="transmembrane region" description="Helical" evidence="8">
    <location>
        <begin position="363"/>
        <end position="381"/>
    </location>
</feature>
<evidence type="ECO:0000259" key="9">
    <source>
        <dbReference type="PROSITE" id="PS50850"/>
    </source>
</evidence>
<keyword evidence="6 8" id="KW-0472">Membrane</keyword>
<gene>
    <name evidence="10" type="ORF">AMATHDRAFT_76666</name>
</gene>
<comment type="similarity">
    <text evidence="2">Belongs to the major facilitator superfamily.</text>
</comment>
<dbReference type="Gene3D" id="1.20.1720.10">
    <property type="entry name" value="Multidrug resistance protein D"/>
    <property type="match status" value="1"/>
</dbReference>
<dbReference type="EMBL" id="KZ302058">
    <property type="protein sequence ID" value="PFH48548.1"/>
    <property type="molecule type" value="Genomic_DNA"/>
</dbReference>
<feature type="transmembrane region" description="Helical" evidence="8">
    <location>
        <begin position="32"/>
        <end position="57"/>
    </location>
</feature>
<feature type="compositionally biased region" description="Polar residues" evidence="7">
    <location>
        <begin position="545"/>
        <end position="560"/>
    </location>
</feature>
<dbReference type="Pfam" id="PF07690">
    <property type="entry name" value="MFS_1"/>
    <property type="match status" value="1"/>
</dbReference>
<feature type="transmembrane region" description="Helical" evidence="8">
    <location>
        <begin position="297"/>
        <end position="315"/>
    </location>
</feature>
<dbReference type="PANTHER" id="PTHR23501">
    <property type="entry name" value="MAJOR FACILITATOR SUPERFAMILY"/>
    <property type="match status" value="1"/>
</dbReference>
<feature type="domain" description="Major facilitator superfamily (MFS) profile" evidence="9">
    <location>
        <begin position="35"/>
        <end position="525"/>
    </location>
</feature>
<evidence type="ECO:0000256" key="8">
    <source>
        <dbReference type="SAM" id="Phobius"/>
    </source>
</evidence>
<dbReference type="GO" id="GO:0022857">
    <property type="term" value="F:transmembrane transporter activity"/>
    <property type="evidence" value="ECO:0007669"/>
    <property type="project" value="InterPro"/>
</dbReference>
<dbReference type="PANTHER" id="PTHR23501:SF189">
    <property type="entry name" value="DRUG TRANSPORTER, PUTATIVE (AFU_ORTHOLOGUE AFUA_4G03920)-RELATED"/>
    <property type="match status" value="1"/>
</dbReference>
<keyword evidence="11" id="KW-1185">Reference proteome</keyword>
<evidence type="ECO:0000313" key="10">
    <source>
        <dbReference type="EMBL" id="PFH48548.1"/>
    </source>
</evidence>
<sequence>MCLWIVPVSSTFSTESTITLTDQTNLLPFEKVIVVFCGLSLCTLVSALDSVVIATTIPTISKTLNAGSTVSWVPAAFLLTSTSFQPLYGRFSDIFGRKAALTTAIAIFMIGNLISGFSKSINQLIIARGISGAGGGGILNMCQIIISDIVSLRERGKYQGIISFVSAIGFVVGPIIGGALSERVSWNWGFWITIPISLVSVCIVVFVLPLKPVQGSIRRKLFAIDYLGTILSLIGCGLILLPLIWGGVIFPWSSPQVLGSFCGGLVVTVVFCLWEWKGAELPIVPMNMFRQLTVNGVSIASFISGFISFSSIYYIPQYSQVVVGYNSLDAAVFLIPYFVTLVVGSWIVGMIIHRTGKYKTINASGYTLWAIACGLLSTVTLKTSMAAFVIYMLLAGLGAGQTIQTGIVAIQASVPRKDMSVVTAFRSFIRLLGGALTLAIGAMIINNTLRNSMVNLNLPSSIISTVIDNPFLLLASPASVMLSKEQALSILSNGYTCGFRIVFIVNAIGAAIAAIASIYMIEDKDLSRGEEVDDSLNSEKEPASGDSTNDALQNSKSNMV</sequence>
<feature type="transmembrane region" description="Helical" evidence="8">
    <location>
        <begin position="387"/>
        <end position="410"/>
    </location>
</feature>
<evidence type="ECO:0000256" key="5">
    <source>
        <dbReference type="ARBA" id="ARBA00022989"/>
    </source>
</evidence>
<dbReference type="InterPro" id="IPR020846">
    <property type="entry name" value="MFS_dom"/>
</dbReference>
<dbReference type="FunFam" id="1.20.1720.10:FF:000013">
    <property type="entry name" value="Related to multidrug resistance proteins"/>
    <property type="match status" value="1"/>
</dbReference>
<feature type="transmembrane region" description="Helical" evidence="8">
    <location>
        <begin position="330"/>
        <end position="351"/>
    </location>
</feature>
<dbReference type="AlphaFoldDB" id="A0A2A9NER4"/>
<protein>
    <recommendedName>
        <fullName evidence="9">Major facilitator superfamily (MFS) profile domain-containing protein</fullName>
    </recommendedName>
</protein>
<dbReference type="PROSITE" id="PS50850">
    <property type="entry name" value="MFS"/>
    <property type="match status" value="1"/>
</dbReference>
<dbReference type="SUPFAM" id="SSF103473">
    <property type="entry name" value="MFS general substrate transporter"/>
    <property type="match status" value="1"/>
</dbReference>
<keyword evidence="3" id="KW-0813">Transport</keyword>
<dbReference type="GO" id="GO:0012505">
    <property type="term" value="C:endomembrane system"/>
    <property type="evidence" value="ECO:0007669"/>
    <property type="project" value="UniProtKB-SubCell"/>
</dbReference>
<feature type="transmembrane region" description="Helical" evidence="8">
    <location>
        <begin position="69"/>
        <end position="88"/>
    </location>
</feature>
<organism evidence="10 11">
    <name type="scientific">Amanita thiersii Skay4041</name>
    <dbReference type="NCBI Taxonomy" id="703135"/>
    <lineage>
        <taxon>Eukaryota</taxon>
        <taxon>Fungi</taxon>
        <taxon>Dikarya</taxon>
        <taxon>Basidiomycota</taxon>
        <taxon>Agaricomycotina</taxon>
        <taxon>Agaricomycetes</taxon>
        <taxon>Agaricomycetidae</taxon>
        <taxon>Agaricales</taxon>
        <taxon>Pluteineae</taxon>
        <taxon>Amanitaceae</taxon>
        <taxon>Amanita</taxon>
    </lineage>
</organism>
<comment type="subcellular location">
    <subcellularLocation>
        <location evidence="1">Endomembrane system</location>
        <topology evidence="1">Multi-pass membrane protein</topology>
    </subcellularLocation>
</comment>
<dbReference type="STRING" id="703135.A0A2A9NER4"/>
<name>A0A2A9NER4_9AGAR</name>
<evidence type="ECO:0000256" key="2">
    <source>
        <dbReference type="ARBA" id="ARBA00008335"/>
    </source>
</evidence>
<dbReference type="OrthoDB" id="10021397at2759"/>
<dbReference type="Proteomes" id="UP000242287">
    <property type="component" value="Unassembled WGS sequence"/>
</dbReference>
<dbReference type="InterPro" id="IPR036259">
    <property type="entry name" value="MFS_trans_sf"/>
</dbReference>
<evidence type="ECO:0000256" key="7">
    <source>
        <dbReference type="SAM" id="MobiDB-lite"/>
    </source>
</evidence>
<keyword evidence="5 8" id="KW-1133">Transmembrane helix</keyword>